<sequence>MHFLTFRYNFGTHNGSTVTREKCFYFMRLRYGMLTSFSTATLYASSQALFIFLDACSDSL</sequence>
<dbReference type="AlphaFoldDB" id="J3TFB0"/>
<gene>
    <name evidence="2" type="ORF">A359_04640</name>
</gene>
<keyword evidence="1" id="KW-1133">Transmembrane helix</keyword>
<keyword evidence="3" id="KW-1185">Reference proteome</keyword>
<evidence type="ECO:0000313" key="2">
    <source>
        <dbReference type="EMBL" id="AFP84857.1"/>
    </source>
</evidence>
<dbReference type="EMBL" id="CP003546">
    <property type="protein sequence ID" value="AFP84857.1"/>
    <property type="molecule type" value="Genomic_DNA"/>
</dbReference>
<name>J3TFB0_9ENTR</name>
<dbReference type="KEGG" id="sect:A359_04640"/>
<keyword evidence="1" id="KW-0472">Membrane</keyword>
<protein>
    <submittedName>
        <fullName evidence="2">Uncharacterized protein</fullName>
    </submittedName>
</protein>
<dbReference type="Proteomes" id="UP000003936">
    <property type="component" value="Chromosome"/>
</dbReference>
<proteinExistence type="predicted"/>
<dbReference type="HOGENOM" id="CLU_2939191_0_0_6"/>
<accession>J3TFB0</accession>
<keyword evidence="1" id="KW-0812">Transmembrane</keyword>
<feature type="transmembrane region" description="Helical" evidence="1">
    <location>
        <begin position="31"/>
        <end position="53"/>
    </location>
</feature>
<evidence type="ECO:0000313" key="3">
    <source>
        <dbReference type="Proteomes" id="UP000003936"/>
    </source>
</evidence>
<evidence type="ECO:0000256" key="1">
    <source>
        <dbReference type="SAM" id="Phobius"/>
    </source>
</evidence>
<organism evidence="2 3">
    <name type="scientific">secondary endosymbiont of Ctenarytaina eucalypti</name>
    <dbReference type="NCBI Taxonomy" id="1199245"/>
    <lineage>
        <taxon>Bacteria</taxon>
        <taxon>Pseudomonadati</taxon>
        <taxon>Pseudomonadota</taxon>
        <taxon>Gammaproteobacteria</taxon>
        <taxon>Enterobacterales</taxon>
        <taxon>Enterobacteriaceae</taxon>
        <taxon>aphid secondary symbionts</taxon>
    </lineage>
</organism>
<reference evidence="2 3" key="1">
    <citation type="journal article" date="2012" name="Mol. Biol. Evol.">
        <title>Genome reduction and co-evolution between the primary and secondary bacterial symbionts of psyllids.</title>
        <authorList>
            <person name="Sloan D.B."/>
            <person name="Moran N.A."/>
        </authorList>
    </citation>
    <scope>NUCLEOTIDE SEQUENCE [LARGE SCALE GENOMIC DNA]</scope>
    <source>
        <strain evidence="2">Ceuc_S</strain>
    </source>
</reference>